<dbReference type="SUPFAM" id="SSF52540">
    <property type="entry name" value="P-loop containing nucleoside triphosphate hydrolases"/>
    <property type="match status" value="1"/>
</dbReference>
<dbReference type="Pfam" id="PF13191">
    <property type="entry name" value="AAA_16"/>
    <property type="match status" value="1"/>
</dbReference>
<sequence>MAFENITSWPFVGRERELRRIVAALAQPAGAGLMIAGPPGVGKSRLAAEAAAIAARAGFDCRRVLGTRAAKGIPYGALAPLLRDHGSDTLSAVAEVVATSDERTLLLVVDDAHLLDEASAAVVHQLAASRRAFVVVTVRTGEASPDPLQALWKDGTVDRLDLGPLPRPDHDRLLDELLCGPIDGACRRDLWEASQGNVLFLRELLLGAVDHGILRRERGLFRLTRTLASTPRLVELVESRLVDTGPAERELLELLALGEPIAFSLLTSVADTALLPALERQGLVATVVIGDRLHVRLAHPLHGEVLRQRMSKLTQLVLCRRLADASTDDGDLVQVAVWRLDGGGAAPAGLMLAAARRAYDAGDLALAERLASATTAPEADLLLARVYGRWGRQRERAERLDALDGLDLPDDQRAAAALERSAVLAAQLADPCPSLAAAEASVAPGPWRDELRAERALRELPEEALRLTSPLLESPDGRVFVRAATAVSLAWRLLGRFESAASMAERASTVRRTLADPIGLPEPGFLVALRAAALVQGGSLEARSVVEVAYDEAVAARCRVGQAWCAAGRALVAVQAGALVDAAHLWTEAAAVFSDLGEQEPARWCLANLAITSASVGDVRRASAVLELAGPASTVDLERARAWVLAAEGQLAEAVRRLRSLAEGSARAVAAVLWHDCVRLGDAALAAPALATLAEVVDGDLLWARALHAEGVAGGDAGVLVAAADRFEALGATLFAAEASAAAAATYRRGAQSRTAQSLAGRSRALVSRCQRVRTPALDLAGPGAVLTAREREIAGLAARGLTSSAIAGRLTLSVRTVESHLQRTYSKLGVTSRHELADSLSAC</sequence>
<dbReference type="RefSeq" id="WP_205122262.1">
    <property type="nucleotide sequence ID" value="NZ_JAFBCM010000001.1"/>
</dbReference>
<dbReference type="EMBL" id="JBHRZH010000001">
    <property type="protein sequence ID" value="MFC3759337.1"/>
    <property type="molecule type" value="Genomic_DNA"/>
</dbReference>
<dbReference type="PROSITE" id="PS00622">
    <property type="entry name" value="HTH_LUXR_1"/>
    <property type="match status" value="1"/>
</dbReference>
<dbReference type="InterPro" id="IPR027417">
    <property type="entry name" value="P-loop_NTPase"/>
</dbReference>
<dbReference type="InterPro" id="IPR036388">
    <property type="entry name" value="WH-like_DNA-bd_sf"/>
</dbReference>
<name>A0ABV7Y3F0_9ACTN</name>
<dbReference type="Gene3D" id="3.40.50.300">
    <property type="entry name" value="P-loop containing nucleotide triphosphate hydrolases"/>
    <property type="match status" value="1"/>
</dbReference>
<dbReference type="InterPro" id="IPR011990">
    <property type="entry name" value="TPR-like_helical_dom_sf"/>
</dbReference>
<dbReference type="PANTHER" id="PTHR16305">
    <property type="entry name" value="TESTICULAR SOLUBLE ADENYLYL CYCLASE"/>
    <property type="match status" value="1"/>
</dbReference>
<dbReference type="Pfam" id="PF00196">
    <property type="entry name" value="GerE"/>
    <property type="match status" value="1"/>
</dbReference>
<dbReference type="InterPro" id="IPR041664">
    <property type="entry name" value="AAA_16"/>
</dbReference>
<dbReference type="SMART" id="SM00421">
    <property type="entry name" value="HTH_LUXR"/>
    <property type="match status" value="1"/>
</dbReference>
<evidence type="ECO:0000313" key="5">
    <source>
        <dbReference type="Proteomes" id="UP001595699"/>
    </source>
</evidence>
<evidence type="ECO:0000256" key="2">
    <source>
        <dbReference type="ARBA" id="ARBA00022840"/>
    </source>
</evidence>
<dbReference type="InterPro" id="IPR000792">
    <property type="entry name" value="Tscrpt_reg_LuxR_C"/>
</dbReference>
<dbReference type="Gene3D" id="1.10.10.10">
    <property type="entry name" value="Winged helix-like DNA-binding domain superfamily/Winged helix DNA-binding domain"/>
    <property type="match status" value="1"/>
</dbReference>
<evidence type="ECO:0000313" key="4">
    <source>
        <dbReference type="EMBL" id="MFC3759337.1"/>
    </source>
</evidence>
<evidence type="ECO:0000259" key="3">
    <source>
        <dbReference type="PROSITE" id="PS50043"/>
    </source>
</evidence>
<dbReference type="Proteomes" id="UP001595699">
    <property type="component" value="Unassembled WGS sequence"/>
</dbReference>
<keyword evidence="5" id="KW-1185">Reference proteome</keyword>
<protein>
    <submittedName>
        <fullName evidence="4">LuxR C-terminal-related transcriptional regulator</fullName>
    </submittedName>
</protein>
<dbReference type="InterPro" id="IPR016032">
    <property type="entry name" value="Sig_transdc_resp-reg_C-effctor"/>
</dbReference>
<dbReference type="CDD" id="cd06170">
    <property type="entry name" value="LuxR_C_like"/>
    <property type="match status" value="1"/>
</dbReference>
<proteinExistence type="predicted"/>
<dbReference type="PRINTS" id="PR00038">
    <property type="entry name" value="HTHLUXR"/>
</dbReference>
<keyword evidence="1" id="KW-0547">Nucleotide-binding</keyword>
<gene>
    <name evidence="4" type="ORF">ACFOUW_00665</name>
</gene>
<keyword evidence="2" id="KW-0067">ATP-binding</keyword>
<dbReference type="PROSITE" id="PS50043">
    <property type="entry name" value="HTH_LUXR_2"/>
    <property type="match status" value="1"/>
</dbReference>
<dbReference type="Gene3D" id="1.25.40.10">
    <property type="entry name" value="Tetratricopeptide repeat domain"/>
    <property type="match status" value="1"/>
</dbReference>
<organism evidence="4 5">
    <name type="scientific">Tenggerimyces flavus</name>
    <dbReference type="NCBI Taxonomy" id="1708749"/>
    <lineage>
        <taxon>Bacteria</taxon>
        <taxon>Bacillati</taxon>
        <taxon>Actinomycetota</taxon>
        <taxon>Actinomycetes</taxon>
        <taxon>Propionibacteriales</taxon>
        <taxon>Nocardioidaceae</taxon>
        <taxon>Tenggerimyces</taxon>
    </lineage>
</organism>
<dbReference type="PANTHER" id="PTHR16305:SF28">
    <property type="entry name" value="GUANYLATE CYCLASE DOMAIN-CONTAINING PROTEIN"/>
    <property type="match status" value="1"/>
</dbReference>
<reference evidence="5" key="1">
    <citation type="journal article" date="2019" name="Int. J. Syst. Evol. Microbiol.">
        <title>The Global Catalogue of Microorganisms (GCM) 10K type strain sequencing project: providing services to taxonomists for standard genome sequencing and annotation.</title>
        <authorList>
            <consortium name="The Broad Institute Genomics Platform"/>
            <consortium name="The Broad Institute Genome Sequencing Center for Infectious Disease"/>
            <person name="Wu L."/>
            <person name="Ma J."/>
        </authorList>
    </citation>
    <scope>NUCLEOTIDE SEQUENCE [LARGE SCALE GENOMIC DNA]</scope>
    <source>
        <strain evidence="5">CGMCC 4.7241</strain>
    </source>
</reference>
<evidence type="ECO:0000256" key="1">
    <source>
        <dbReference type="ARBA" id="ARBA00022741"/>
    </source>
</evidence>
<feature type="domain" description="HTH luxR-type" evidence="3">
    <location>
        <begin position="780"/>
        <end position="844"/>
    </location>
</feature>
<accession>A0ABV7Y3F0</accession>
<dbReference type="SUPFAM" id="SSF46894">
    <property type="entry name" value="C-terminal effector domain of the bipartite response regulators"/>
    <property type="match status" value="1"/>
</dbReference>
<comment type="caution">
    <text evidence="4">The sequence shown here is derived from an EMBL/GenBank/DDBJ whole genome shotgun (WGS) entry which is preliminary data.</text>
</comment>